<sequence>MSRIAIVGGNGQIARLLHPLLVQAGHTPVALVRTASYAPDLEALGAEVGILDIENSRPEDYATAFEGADAVVFAAGGGPDGNAERKRTVDLGGSLGSIAGARQAGVERFVQISAIGVDQPVPDDTEPVWKEYVAAKRDADKALRASGLHWTIIRPGRLTDDPPTGTVTLAPEVERGDVTRGDVAAVVATVLDEPTSVGHQWELVGGSTAVVDAVRSATA</sequence>
<evidence type="ECO:0000313" key="2">
    <source>
        <dbReference type="EMBL" id="NEN78441.1"/>
    </source>
</evidence>
<evidence type="ECO:0000259" key="1">
    <source>
        <dbReference type="Pfam" id="PF13460"/>
    </source>
</evidence>
<gene>
    <name evidence="2" type="ORF">G3T38_09125</name>
</gene>
<evidence type="ECO:0000313" key="3">
    <source>
        <dbReference type="Proteomes" id="UP000468687"/>
    </source>
</evidence>
<dbReference type="InterPro" id="IPR036291">
    <property type="entry name" value="NAD(P)-bd_dom_sf"/>
</dbReference>
<organism evidence="2 3">
    <name type="scientific">Nocardioides zeae</name>
    <dbReference type="NCBI Taxonomy" id="1457234"/>
    <lineage>
        <taxon>Bacteria</taxon>
        <taxon>Bacillati</taxon>
        <taxon>Actinomycetota</taxon>
        <taxon>Actinomycetes</taxon>
        <taxon>Propionibacteriales</taxon>
        <taxon>Nocardioidaceae</taxon>
        <taxon>Nocardioides</taxon>
    </lineage>
</organism>
<accession>A0A6P0HIL4</accession>
<dbReference type="CDD" id="cd05243">
    <property type="entry name" value="SDR_a5"/>
    <property type="match status" value="1"/>
</dbReference>
<dbReference type="EMBL" id="JAAGXA010000005">
    <property type="protein sequence ID" value="NEN78441.1"/>
    <property type="molecule type" value="Genomic_DNA"/>
</dbReference>
<dbReference type="RefSeq" id="WP_163771979.1">
    <property type="nucleotide sequence ID" value="NZ_JAAGXA010000005.1"/>
</dbReference>
<comment type="caution">
    <text evidence="2">The sequence shown here is derived from an EMBL/GenBank/DDBJ whole genome shotgun (WGS) entry which is preliminary data.</text>
</comment>
<dbReference type="Pfam" id="PF13460">
    <property type="entry name" value="NAD_binding_10"/>
    <property type="match status" value="1"/>
</dbReference>
<dbReference type="Gene3D" id="3.40.50.720">
    <property type="entry name" value="NAD(P)-binding Rossmann-like Domain"/>
    <property type="match status" value="1"/>
</dbReference>
<name>A0A6P0HIL4_9ACTN</name>
<reference evidence="2 3" key="1">
    <citation type="journal article" date="2014" name="Int. J. Syst. Evol. Microbiol.">
        <title>Nocardioides zeae sp. nov., isolated from the stem of Zea mays.</title>
        <authorList>
            <person name="Glaeser S.P."/>
            <person name="McInroy J.A."/>
            <person name="Busse H.J."/>
            <person name="Kampfer P."/>
        </authorList>
    </citation>
    <scope>NUCLEOTIDE SEQUENCE [LARGE SCALE GENOMIC DNA]</scope>
    <source>
        <strain evidence="2 3">JCM 30728</strain>
    </source>
</reference>
<dbReference type="SUPFAM" id="SSF51735">
    <property type="entry name" value="NAD(P)-binding Rossmann-fold domains"/>
    <property type="match status" value="1"/>
</dbReference>
<feature type="domain" description="NAD(P)-binding" evidence="1">
    <location>
        <begin position="8"/>
        <end position="194"/>
    </location>
</feature>
<keyword evidence="3" id="KW-1185">Reference proteome</keyword>
<dbReference type="InterPro" id="IPR016040">
    <property type="entry name" value="NAD(P)-bd_dom"/>
</dbReference>
<dbReference type="PANTHER" id="PTHR15020:SF50">
    <property type="entry name" value="UPF0659 PROTEIN YMR090W"/>
    <property type="match status" value="1"/>
</dbReference>
<dbReference type="Proteomes" id="UP000468687">
    <property type="component" value="Unassembled WGS sequence"/>
</dbReference>
<dbReference type="AlphaFoldDB" id="A0A6P0HIL4"/>
<proteinExistence type="predicted"/>
<protein>
    <submittedName>
        <fullName evidence="2">SDR family oxidoreductase</fullName>
    </submittedName>
</protein>
<dbReference type="PANTHER" id="PTHR15020">
    <property type="entry name" value="FLAVIN REDUCTASE-RELATED"/>
    <property type="match status" value="1"/>
</dbReference>